<keyword evidence="1" id="KW-1133">Transmembrane helix</keyword>
<feature type="transmembrane region" description="Helical" evidence="1">
    <location>
        <begin position="6"/>
        <end position="28"/>
    </location>
</feature>
<dbReference type="EMBL" id="CAFAAG010000007">
    <property type="protein sequence ID" value="CAB4785906.1"/>
    <property type="molecule type" value="Genomic_DNA"/>
</dbReference>
<evidence type="ECO:0000256" key="1">
    <source>
        <dbReference type="SAM" id="Phobius"/>
    </source>
</evidence>
<reference evidence="2" key="1">
    <citation type="submission" date="2020-05" db="EMBL/GenBank/DDBJ databases">
        <authorList>
            <person name="Chiriac C."/>
            <person name="Salcher M."/>
            <person name="Ghai R."/>
            <person name="Kavagutti S V."/>
        </authorList>
    </citation>
    <scope>NUCLEOTIDE SEQUENCE</scope>
</reference>
<dbReference type="AlphaFoldDB" id="A0A6J6WR14"/>
<evidence type="ECO:0000313" key="2">
    <source>
        <dbReference type="EMBL" id="CAB4785906.1"/>
    </source>
</evidence>
<sequence>MLAFTTRFYVYAAVLLSALFLPMIFGQLTERGLMKPKSKKSHRVITGAAETYSGIVMGIVFLLFLGVFLWWFFSP</sequence>
<gene>
    <name evidence="2" type="ORF">UFOPK2975_00211</name>
</gene>
<keyword evidence="1" id="KW-0812">Transmembrane</keyword>
<protein>
    <submittedName>
        <fullName evidence="2">Unannotated protein</fullName>
    </submittedName>
</protein>
<organism evidence="2">
    <name type="scientific">freshwater metagenome</name>
    <dbReference type="NCBI Taxonomy" id="449393"/>
    <lineage>
        <taxon>unclassified sequences</taxon>
        <taxon>metagenomes</taxon>
        <taxon>ecological metagenomes</taxon>
    </lineage>
</organism>
<name>A0A6J6WR14_9ZZZZ</name>
<proteinExistence type="predicted"/>
<feature type="transmembrane region" description="Helical" evidence="1">
    <location>
        <begin position="49"/>
        <end position="73"/>
    </location>
</feature>
<accession>A0A6J6WR14</accession>
<keyword evidence="1" id="KW-0472">Membrane</keyword>